<comment type="catalytic activity">
    <reaction evidence="15">
        <text>[(1-&gt;4)-beta-D-glucosyl]n+m + reduced acceptor + O2 = 4-dehydro-beta-D-glucosyl-[(1-&gt;4)-beta-D-glucosyl]n-1 + [(1-&gt;4)-beta-D-glucosyl]m + acceptor + H2O.</text>
        <dbReference type="EC" id="1.14.99.56"/>
    </reaction>
</comment>
<dbReference type="InterPro" id="IPR005103">
    <property type="entry name" value="AA9_LPMO"/>
</dbReference>
<evidence type="ECO:0000256" key="5">
    <source>
        <dbReference type="ARBA" id="ARBA00022729"/>
    </source>
</evidence>
<dbReference type="GO" id="GO:0030245">
    <property type="term" value="P:cellulose catabolic process"/>
    <property type="evidence" value="ECO:0007669"/>
    <property type="project" value="UniProtKB-KW"/>
</dbReference>
<keyword evidence="6" id="KW-0136">Cellulose degradation</keyword>
<reference evidence="19" key="1">
    <citation type="submission" date="2016-03" db="EMBL/GenBank/DDBJ databases">
        <authorList>
            <person name="Guldener U."/>
        </authorList>
    </citation>
    <scope>NUCLEOTIDE SEQUENCE [LARGE SCALE GENOMIC DNA]</scope>
    <source>
        <strain evidence="19">04CH-RAC-A.6.1</strain>
    </source>
</reference>
<feature type="domain" description="Auxiliary Activity family 9 catalytic" evidence="17">
    <location>
        <begin position="17"/>
        <end position="214"/>
    </location>
</feature>
<keyword evidence="7" id="KW-0560">Oxidoreductase</keyword>
<evidence type="ECO:0000256" key="2">
    <source>
        <dbReference type="ARBA" id="ARBA00004613"/>
    </source>
</evidence>
<name>A0A1E1K314_9HELO</name>
<dbReference type="EC" id="1.14.99.56" evidence="16"/>
<dbReference type="CDD" id="cd21175">
    <property type="entry name" value="LPMO_AA9"/>
    <property type="match status" value="1"/>
</dbReference>
<evidence type="ECO:0000256" key="1">
    <source>
        <dbReference type="ARBA" id="ARBA00001973"/>
    </source>
</evidence>
<comment type="subcellular location">
    <subcellularLocation>
        <location evidence="2">Secreted</location>
    </subcellularLocation>
</comment>
<keyword evidence="3" id="KW-0964">Secreted</keyword>
<evidence type="ECO:0000256" key="6">
    <source>
        <dbReference type="ARBA" id="ARBA00023001"/>
    </source>
</evidence>
<evidence type="ECO:0000256" key="14">
    <source>
        <dbReference type="ARBA" id="ARBA00044502"/>
    </source>
</evidence>
<evidence type="ECO:0000256" key="4">
    <source>
        <dbReference type="ARBA" id="ARBA00022723"/>
    </source>
</evidence>
<keyword evidence="4" id="KW-0479">Metal-binding</keyword>
<dbReference type="InterPro" id="IPR049892">
    <property type="entry name" value="AA9"/>
</dbReference>
<comment type="similarity">
    <text evidence="14">Belongs to the polysaccharide monooxygenase AA9 family.</text>
</comment>
<dbReference type="Gene3D" id="2.70.50.70">
    <property type="match status" value="1"/>
</dbReference>
<accession>A0A1E1K314</accession>
<evidence type="ECO:0000256" key="16">
    <source>
        <dbReference type="ARBA" id="ARBA00047174"/>
    </source>
</evidence>
<dbReference type="GO" id="GO:0046872">
    <property type="term" value="F:metal ion binding"/>
    <property type="evidence" value="ECO:0007669"/>
    <property type="project" value="UniProtKB-KW"/>
</dbReference>
<keyword evidence="9" id="KW-0503">Monooxygenase</keyword>
<evidence type="ECO:0000313" key="19">
    <source>
        <dbReference type="Proteomes" id="UP000178912"/>
    </source>
</evidence>
<evidence type="ECO:0000256" key="8">
    <source>
        <dbReference type="ARBA" id="ARBA00023008"/>
    </source>
</evidence>
<dbReference type="AlphaFoldDB" id="A0A1E1K314"/>
<evidence type="ECO:0000256" key="11">
    <source>
        <dbReference type="ARBA" id="ARBA00023180"/>
    </source>
</evidence>
<dbReference type="GO" id="GO:0005576">
    <property type="term" value="C:extracellular region"/>
    <property type="evidence" value="ECO:0007669"/>
    <property type="project" value="UniProtKB-SubCell"/>
</dbReference>
<evidence type="ECO:0000256" key="10">
    <source>
        <dbReference type="ARBA" id="ARBA00023157"/>
    </source>
</evidence>
<keyword evidence="19" id="KW-1185">Reference proteome</keyword>
<evidence type="ECO:0000259" key="17">
    <source>
        <dbReference type="Pfam" id="PF03443"/>
    </source>
</evidence>
<sequence length="245" mass="27003">MQFYGSILLLSYTVNAHYNFPALVYEGKSTDEYHYTRHRGDEWSDSPYLDVKSIDVRCGTAPLLGKATGVLPVVAGSRLGFTVRTHEIIHPGPLQVYMAKVPEVETAETWSGEGKVWFKVYEEPFYMNDKQISWTSEGKTEVYFIIPASTPSGDYLVRVEHVALHSAHLGEYQIYVGCGQVKVSSSSIATPGPLVAFPGAYEESDPGIQVNIWGGITAYTPPGPTLWPSGTACLSQKELLEGNYI</sequence>
<evidence type="ECO:0000256" key="7">
    <source>
        <dbReference type="ARBA" id="ARBA00023002"/>
    </source>
</evidence>
<keyword evidence="13" id="KW-0624">Polysaccharide degradation</keyword>
<dbReference type="Proteomes" id="UP000178912">
    <property type="component" value="Unassembled WGS sequence"/>
</dbReference>
<dbReference type="PANTHER" id="PTHR33353">
    <property type="entry name" value="PUTATIVE (AFU_ORTHOLOGUE AFUA_1G12560)-RELATED"/>
    <property type="match status" value="1"/>
</dbReference>
<evidence type="ECO:0000256" key="13">
    <source>
        <dbReference type="ARBA" id="ARBA00023326"/>
    </source>
</evidence>
<proteinExistence type="inferred from homology"/>
<evidence type="ECO:0000256" key="3">
    <source>
        <dbReference type="ARBA" id="ARBA00022525"/>
    </source>
</evidence>
<keyword evidence="10" id="KW-1015">Disulfide bond</keyword>
<keyword evidence="11" id="KW-0325">Glycoprotein</keyword>
<dbReference type="GO" id="GO:0004497">
    <property type="term" value="F:monooxygenase activity"/>
    <property type="evidence" value="ECO:0007669"/>
    <property type="project" value="UniProtKB-KW"/>
</dbReference>
<dbReference type="Pfam" id="PF03443">
    <property type="entry name" value="AA9"/>
    <property type="match status" value="1"/>
</dbReference>
<dbReference type="PANTHER" id="PTHR33353:SF10">
    <property type="entry name" value="ENDO-BETA-1,4-GLUCANASE D"/>
    <property type="match status" value="1"/>
</dbReference>
<keyword evidence="12" id="KW-0119">Carbohydrate metabolism</keyword>
<dbReference type="EMBL" id="FJUX01000012">
    <property type="protein sequence ID" value="CZS92443.1"/>
    <property type="molecule type" value="Genomic_DNA"/>
</dbReference>
<evidence type="ECO:0000313" key="18">
    <source>
        <dbReference type="EMBL" id="CZS92443.1"/>
    </source>
</evidence>
<keyword evidence="5" id="KW-0732">Signal</keyword>
<dbReference type="OrthoDB" id="3496539at2759"/>
<evidence type="ECO:0000256" key="15">
    <source>
        <dbReference type="ARBA" id="ARBA00045077"/>
    </source>
</evidence>
<protein>
    <recommendedName>
        <fullName evidence="16">lytic cellulose monooxygenase (C4-dehydrogenating)</fullName>
        <ecNumber evidence="16">1.14.99.56</ecNumber>
    </recommendedName>
</protein>
<keyword evidence="8" id="KW-0186">Copper</keyword>
<evidence type="ECO:0000256" key="9">
    <source>
        <dbReference type="ARBA" id="ARBA00023033"/>
    </source>
</evidence>
<gene>
    <name evidence="18" type="ORF">RAG0_02976</name>
</gene>
<evidence type="ECO:0000256" key="12">
    <source>
        <dbReference type="ARBA" id="ARBA00023277"/>
    </source>
</evidence>
<comment type="cofactor">
    <cofactor evidence="1">
        <name>Cu(2+)</name>
        <dbReference type="ChEBI" id="CHEBI:29036"/>
    </cofactor>
</comment>
<organism evidence="18 19">
    <name type="scientific">Rhynchosporium agropyri</name>
    <dbReference type="NCBI Taxonomy" id="914238"/>
    <lineage>
        <taxon>Eukaryota</taxon>
        <taxon>Fungi</taxon>
        <taxon>Dikarya</taxon>
        <taxon>Ascomycota</taxon>
        <taxon>Pezizomycotina</taxon>
        <taxon>Leotiomycetes</taxon>
        <taxon>Helotiales</taxon>
        <taxon>Ploettnerulaceae</taxon>
        <taxon>Rhynchosporium</taxon>
    </lineage>
</organism>